<dbReference type="AlphaFoldDB" id="A0A2D2DPA9"/>
<dbReference type="GO" id="GO:0004312">
    <property type="term" value="F:fatty acid synthase activity"/>
    <property type="evidence" value="ECO:0007669"/>
    <property type="project" value="TreeGrafter"/>
</dbReference>
<gene>
    <name evidence="4" type="ORF">CR152_21560</name>
</gene>
<evidence type="ECO:0000259" key="3">
    <source>
        <dbReference type="SMART" id="SM00827"/>
    </source>
</evidence>
<dbReference type="InterPro" id="IPR001227">
    <property type="entry name" value="Ac_transferase_dom_sf"/>
</dbReference>
<dbReference type="Pfam" id="PF00698">
    <property type="entry name" value="Acyl_transf_1"/>
    <property type="match status" value="1"/>
</dbReference>
<dbReference type="Proteomes" id="UP000229897">
    <property type="component" value="Chromosome"/>
</dbReference>
<evidence type="ECO:0000313" key="5">
    <source>
        <dbReference type="Proteomes" id="UP000229897"/>
    </source>
</evidence>
<dbReference type="Gene3D" id="3.40.366.10">
    <property type="entry name" value="Malonyl-Coenzyme A Acyl Carrier Protein, domain 2"/>
    <property type="match status" value="1"/>
</dbReference>
<dbReference type="RefSeq" id="WP_099878385.1">
    <property type="nucleotide sequence ID" value="NZ_CP024608.1"/>
</dbReference>
<name>A0A2D2DPA9_9BURK</name>
<proteinExistence type="predicted"/>
<evidence type="ECO:0000256" key="2">
    <source>
        <dbReference type="ARBA" id="ARBA00022553"/>
    </source>
</evidence>
<dbReference type="OrthoDB" id="9808564at2"/>
<dbReference type="SUPFAM" id="SSF52151">
    <property type="entry name" value="FabD/lysophospholipase-like"/>
    <property type="match status" value="1"/>
</dbReference>
<keyword evidence="5" id="KW-1185">Reference proteome</keyword>
<dbReference type="KEGG" id="mass:CR152_21560"/>
<dbReference type="PANTHER" id="PTHR43775">
    <property type="entry name" value="FATTY ACID SYNTHASE"/>
    <property type="match status" value="1"/>
</dbReference>
<evidence type="ECO:0000313" key="4">
    <source>
        <dbReference type="EMBL" id="ATQ76817.1"/>
    </source>
</evidence>
<dbReference type="SMART" id="SM00827">
    <property type="entry name" value="PKS_AT"/>
    <property type="match status" value="1"/>
</dbReference>
<dbReference type="InterPro" id="IPR014043">
    <property type="entry name" value="Acyl_transferase_dom"/>
</dbReference>
<evidence type="ECO:0000256" key="1">
    <source>
        <dbReference type="ARBA" id="ARBA00022450"/>
    </source>
</evidence>
<dbReference type="PANTHER" id="PTHR43775:SF37">
    <property type="entry name" value="SI:DKEY-61P9.11"/>
    <property type="match status" value="1"/>
</dbReference>
<reference evidence="4" key="1">
    <citation type="submission" date="2017-10" db="EMBL/GenBank/DDBJ databases">
        <title>Massilia psychrophilum sp. nov., a novel purple-pigmented bacterium isolated from Tianshan glacier, Xinjiang Municipality, China.</title>
        <authorList>
            <person name="Wang H."/>
        </authorList>
    </citation>
    <scope>NUCLEOTIDE SEQUENCE [LARGE SCALE GENOMIC DNA]</scope>
    <source>
        <strain evidence="4">B2</strain>
    </source>
</reference>
<keyword evidence="1" id="KW-0596">Phosphopantetheine</keyword>
<protein>
    <recommendedName>
        <fullName evidence="3">Malonyl-CoA:ACP transacylase (MAT) domain-containing protein</fullName>
    </recommendedName>
</protein>
<dbReference type="InterPro" id="IPR050091">
    <property type="entry name" value="PKS_NRPS_Biosynth_Enz"/>
</dbReference>
<dbReference type="InterPro" id="IPR016035">
    <property type="entry name" value="Acyl_Trfase/lysoPLipase"/>
</dbReference>
<dbReference type="GO" id="GO:0006633">
    <property type="term" value="P:fatty acid biosynthetic process"/>
    <property type="evidence" value="ECO:0007669"/>
    <property type="project" value="TreeGrafter"/>
</dbReference>
<dbReference type="EMBL" id="CP024608">
    <property type="protein sequence ID" value="ATQ76817.1"/>
    <property type="molecule type" value="Genomic_DNA"/>
</dbReference>
<sequence length="323" mass="35258">MMQAKTVFMFSGQGSQYYQMGKQLFDADTVFRSWMTRLDDLACKIAGRRIIDTVYSAPKSATFDDVAYTHPAIFMVGYALAQCLIARGILPDLTLGSSLGSFAAAAVAGYIDAEDALGAVLEQAASFDTSCERGGMIAIVADPSLYEEDFLKRHSALAGINFSTHFAVSAAHADLDTIEAVLRQRGITFQRLAVRYAFHSERIDLAEEQFSWSMKSIPLAKGTLPLVCCARGAVLGQVTEDYFWQVVRQPIRFREAIASLEAQGTHRYIDVGPSGTLATFVKYALSDQSASSTHATLTPYGQDLNNLARLAGDAHPRKMEQHG</sequence>
<keyword evidence="2" id="KW-0597">Phosphoprotein</keyword>
<feature type="domain" description="Malonyl-CoA:ACP transacylase (MAT)" evidence="3">
    <location>
        <begin position="9"/>
        <end position="300"/>
    </location>
</feature>
<organism evidence="4 5">
    <name type="scientific">Massilia violaceinigra</name>
    <dbReference type="NCBI Taxonomy" id="2045208"/>
    <lineage>
        <taxon>Bacteria</taxon>
        <taxon>Pseudomonadati</taxon>
        <taxon>Pseudomonadota</taxon>
        <taxon>Betaproteobacteria</taxon>
        <taxon>Burkholderiales</taxon>
        <taxon>Oxalobacteraceae</taxon>
        <taxon>Telluria group</taxon>
        <taxon>Massilia</taxon>
    </lineage>
</organism>
<accession>A0A2D2DPA9</accession>